<keyword evidence="3" id="KW-1185">Reference proteome</keyword>
<gene>
    <name evidence="2" type="ORF">ACHAWU_008073</name>
</gene>
<organism evidence="2 3">
    <name type="scientific">Discostella pseudostelligera</name>
    <dbReference type="NCBI Taxonomy" id="259834"/>
    <lineage>
        <taxon>Eukaryota</taxon>
        <taxon>Sar</taxon>
        <taxon>Stramenopiles</taxon>
        <taxon>Ochrophyta</taxon>
        <taxon>Bacillariophyta</taxon>
        <taxon>Coscinodiscophyceae</taxon>
        <taxon>Thalassiosirophycidae</taxon>
        <taxon>Stephanodiscales</taxon>
        <taxon>Stephanodiscaceae</taxon>
        <taxon>Discostella</taxon>
    </lineage>
</organism>
<accession>A0ABD3N7N5</accession>
<dbReference type="EMBL" id="JALLBG020000017">
    <property type="protein sequence ID" value="KAL3772051.1"/>
    <property type="molecule type" value="Genomic_DNA"/>
</dbReference>
<feature type="compositionally biased region" description="Low complexity" evidence="1">
    <location>
        <begin position="1"/>
        <end position="22"/>
    </location>
</feature>
<feature type="compositionally biased region" description="Low complexity" evidence="1">
    <location>
        <begin position="76"/>
        <end position="85"/>
    </location>
</feature>
<dbReference type="Proteomes" id="UP001530293">
    <property type="component" value="Unassembled WGS sequence"/>
</dbReference>
<feature type="compositionally biased region" description="Low complexity" evidence="1">
    <location>
        <begin position="294"/>
        <end position="304"/>
    </location>
</feature>
<comment type="caution">
    <text evidence="2">The sequence shown here is derived from an EMBL/GenBank/DDBJ whole genome shotgun (WGS) entry which is preliminary data.</text>
</comment>
<reference evidence="2 3" key="1">
    <citation type="submission" date="2024-10" db="EMBL/GenBank/DDBJ databases">
        <title>Updated reference genomes for cyclostephanoid diatoms.</title>
        <authorList>
            <person name="Roberts W.R."/>
            <person name="Alverson A.J."/>
        </authorList>
    </citation>
    <scope>NUCLEOTIDE SEQUENCE [LARGE SCALE GENOMIC DNA]</scope>
    <source>
        <strain evidence="2 3">AJA232-27</strain>
    </source>
</reference>
<evidence type="ECO:0000313" key="2">
    <source>
        <dbReference type="EMBL" id="KAL3772051.1"/>
    </source>
</evidence>
<dbReference type="AlphaFoldDB" id="A0ABD3N7N5"/>
<proteinExistence type="predicted"/>
<feature type="compositionally biased region" description="Polar residues" evidence="1">
    <location>
        <begin position="100"/>
        <end position="114"/>
    </location>
</feature>
<feature type="compositionally biased region" description="Low complexity" evidence="1">
    <location>
        <begin position="124"/>
        <end position="138"/>
    </location>
</feature>
<feature type="region of interest" description="Disordered" evidence="1">
    <location>
        <begin position="1"/>
        <end position="31"/>
    </location>
</feature>
<feature type="compositionally biased region" description="Acidic residues" evidence="1">
    <location>
        <begin position="243"/>
        <end position="255"/>
    </location>
</feature>
<evidence type="ECO:0000313" key="3">
    <source>
        <dbReference type="Proteomes" id="UP001530293"/>
    </source>
</evidence>
<protein>
    <submittedName>
        <fullName evidence="2">Uncharacterized protein</fullName>
    </submittedName>
</protein>
<feature type="region of interest" description="Disordered" evidence="1">
    <location>
        <begin position="76"/>
        <end position="152"/>
    </location>
</feature>
<evidence type="ECO:0000256" key="1">
    <source>
        <dbReference type="SAM" id="MobiDB-lite"/>
    </source>
</evidence>
<feature type="compositionally biased region" description="Acidic residues" evidence="1">
    <location>
        <begin position="272"/>
        <end position="282"/>
    </location>
</feature>
<sequence length="612" mass="65430">MNSSFSQSSPSSRPGSTASSIPMTYSMDSDANMNMLPSAMASAAGLQSAATTAGTSVGSAAAATSSLPPAYALHRSEPAVGTGTPAPGGVGVGVGGGGSFATTEDSIDQRSSGGDRSVDYTEDSSAPPSSSLLQNNNSTVKQSTGTGGGGDGAGELDQYYQYQDMMMQHRHHQDSTMMMTTMMIDDSLMNMTGDANRNITAGDATAIIHSMHKKLLHLLSHPEHFRMALDWQAKLDMGIDPSSYDDGDDDDGDGEEMNKNVSSGMTNFEKEFGDDEEEEEEDSTFKGLTEDDNTAANDTTTLTNENNIAITHSENETFEFHQVDTSNTTSNTKATFGKASVPTKRKEAPLPHQIFAPDAEVVLPQALTASQLFGIERVIGIELEAAAGITGLSQLFLRWLALMPEGDHVNPIDPPGLTVMKIAGGGYRVTAAHRVVWRWMNKFSPTSTILRDPNTGKFTNEAVDFDFGDLVTMTIIDVFETDVNGKLLSYCPTFDNRAVHKTPEMAERIRKGASHLMERVEDVVNSPAGKSVNQAAERLGKMSFRAAIVVGNAVKNKIQHKVDSNRVGVSSNEEDALDELMTSQIAGGDETLDINATYSSALDEDPMSSPSR</sequence>
<feature type="compositionally biased region" description="Gly residues" evidence="1">
    <location>
        <begin position="86"/>
        <end position="99"/>
    </location>
</feature>
<name>A0ABD3N7N5_9STRA</name>
<feature type="region of interest" description="Disordered" evidence="1">
    <location>
        <begin position="241"/>
        <end position="304"/>
    </location>
</feature>